<dbReference type="EMBL" id="JAVIJP010000039">
    <property type="protein sequence ID" value="KAL3627427.1"/>
    <property type="molecule type" value="Genomic_DNA"/>
</dbReference>
<evidence type="ECO:0000259" key="2">
    <source>
        <dbReference type="PROSITE" id="PS51371"/>
    </source>
</evidence>
<dbReference type="SUPFAM" id="SSF54631">
    <property type="entry name" value="CBS-domain pair"/>
    <property type="match status" value="1"/>
</dbReference>
<name>A0ABD3CD13_9LAMI</name>
<dbReference type="InterPro" id="IPR046342">
    <property type="entry name" value="CBS_dom_sf"/>
</dbReference>
<protein>
    <submittedName>
        <fullName evidence="3">CBS domain-containing protein cbsx5</fullName>
    </submittedName>
</protein>
<sequence length="74" mass="8363">MGWYTRCSSYSARMVRRAEAIVCHPGSSLVAVMIQAIAHRVNYVWVIDNECGVVGIVTFANMLEVFRENLEPMI</sequence>
<dbReference type="Gene3D" id="3.10.580.10">
    <property type="entry name" value="CBS-domain"/>
    <property type="match status" value="1"/>
</dbReference>
<dbReference type="InterPro" id="IPR000644">
    <property type="entry name" value="CBS_dom"/>
</dbReference>
<feature type="domain" description="CBS" evidence="2">
    <location>
        <begin position="14"/>
        <end position="73"/>
    </location>
</feature>
<dbReference type="AlphaFoldDB" id="A0ABD3CD13"/>
<organism evidence="3 4">
    <name type="scientific">Castilleja foliolosa</name>
    <dbReference type="NCBI Taxonomy" id="1961234"/>
    <lineage>
        <taxon>Eukaryota</taxon>
        <taxon>Viridiplantae</taxon>
        <taxon>Streptophyta</taxon>
        <taxon>Embryophyta</taxon>
        <taxon>Tracheophyta</taxon>
        <taxon>Spermatophyta</taxon>
        <taxon>Magnoliopsida</taxon>
        <taxon>eudicotyledons</taxon>
        <taxon>Gunneridae</taxon>
        <taxon>Pentapetalae</taxon>
        <taxon>asterids</taxon>
        <taxon>lamiids</taxon>
        <taxon>Lamiales</taxon>
        <taxon>Orobanchaceae</taxon>
        <taxon>Pedicularideae</taxon>
        <taxon>Castillejinae</taxon>
        <taxon>Castilleja</taxon>
    </lineage>
</organism>
<proteinExistence type="predicted"/>
<keyword evidence="4" id="KW-1185">Reference proteome</keyword>
<keyword evidence="1" id="KW-0129">CBS domain</keyword>
<evidence type="ECO:0000313" key="4">
    <source>
        <dbReference type="Proteomes" id="UP001632038"/>
    </source>
</evidence>
<dbReference type="Proteomes" id="UP001632038">
    <property type="component" value="Unassembled WGS sequence"/>
</dbReference>
<comment type="caution">
    <text evidence="3">The sequence shown here is derived from an EMBL/GenBank/DDBJ whole genome shotgun (WGS) entry which is preliminary data.</text>
</comment>
<dbReference type="PROSITE" id="PS51371">
    <property type="entry name" value="CBS"/>
    <property type="match status" value="1"/>
</dbReference>
<evidence type="ECO:0000256" key="1">
    <source>
        <dbReference type="PROSITE-ProRule" id="PRU00703"/>
    </source>
</evidence>
<gene>
    <name evidence="3" type="primary">CBSX5</name>
    <name evidence="3" type="ORF">CASFOL_028790</name>
</gene>
<reference evidence="4" key="1">
    <citation type="journal article" date="2024" name="IScience">
        <title>Strigolactones Initiate the Formation of Haustorium-like Structures in Castilleja.</title>
        <authorList>
            <person name="Buerger M."/>
            <person name="Peterson D."/>
            <person name="Chory J."/>
        </authorList>
    </citation>
    <scope>NUCLEOTIDE SEQUENCE [LARGE SCALE GENOMIC DNA]</scope>
</reference>
<evidence type="ECO:0000313" key="3">
    <source>
        <dbReference type="EMBL" id="KAL3627427.1"/>
    </source>
</evidence>
<accession>A0ABD3CD13</accession>